<reference evidence="1 2" key="1">
    <citation type="submission" date="2016-08" db="EMBL/GenBank/DDBJ databases">
        <authorList>
            <person name="Seilhamer J.J."/>
        </authorList>
    </citation>
    <scope>NUCLEOTIDE SEQUENCE [LARGE SCALE GENOMIC DNA]</scope>
    <source>
        <strain evidence="1 2">KCTC 42603</strain>
    </source>
</reference>
<dbReference type="EMBL" id="MDHN01000036">
    <property type="protein sequence ID" value="OFC69848.1"/>
    <property type="molecule type" value="Genomic_DNA"/>
</dbReference>
<organism evidence="1 2">
    <name type="scientific">Alteromonas confluentis</name>
    <dbReference type="NCBI Taxonomy" id="1656094"/>
    <lineage>
        <taxon>Bacteria</taxon>
        <taxon>Pseudomonadati</taxon>
        <taxon>Pseudomonadota</taxon>
        <taxon>Gammaproteobacteria</taxon>
        <taxon>Alteromonadales</taxon>
        <taxon>Alteromonadaceae</taxon>
        <taxon>Alteromonas/Salinimonas group</taxon>
        <taxon>Alteromonas</taxon>
    </lineage>
</organism>
<evidence type="ECO:0000313" key="1">
    <source>
        <dbReference type="EMBL" id="OFC69848.1"/>
    </source>
</evidence>
<dbReference type="AlphaFoldDB" id="A0A1E7Z8J5"/>
<gene>
    <name evidence="1" type="ORF">BFC18_16155</name>
</gene>
<protein>
    <submittedName>
        <fullName evidence="1">Uncharacterized protein</fullName>
    </submittedName>
</protein>
<dbReference type="Proteomes" id="UP000175691">
    <property type="component" value="Unassembled WGS sequence"/>
</dbReference>
<accession>A0A1E7Z8J5</accession>
<name>A0A1E7Z8J5_9ALTE</name>
<sequence length="64" mass="7457">MARIRKNKHSRAHMDSILEVLEGLSLSDEYYARARVVKKKTAKKSLNERFRDAFLKAHAEKIEA</sequence>
<evidence type="ECO:0000313" key="2">
    <source>
        <dbReference type="Proteomes" id="UP000175691"/>
    </source>
</evidence>
<comment type="caution">
    <text evidence="1">The sequence shown here is derived from an EMBL/GenBank/DDBJ whole genome shotgun (WGS) entry which is preliminary data.</text>
</comment>
<keyword evidence="2" id="KW-1185">Reference proteome</keyword>
<dbReference type="RefSeq" id="WP_070126406.1">
    <property type="nucleotide sequence ID" value="NZ_MDHN01000036.1"/>
</dbReference>
<proteinExistence type="predicted"/>